<dbReference type="Pfam" id="PF00196">
    <property type="entry name" value="GerE"/>
    <property type="match status" value="1"/>
</dbReference>
<proteinExistence type="predicted"/>
<keyword evidence="2" id="KW-0238">DNA-binding</keyword>
<protein>
    <submittedName>
        <fullName evidence="5">Autoinducer-binding transcriptional regulator LuxR</fullName>
    </submittedName>
</protein>
<evidence type="ECO:0000256" key="3">
    <source>
        <dbReference type="ARBA" id="ARBA00023163"/>
    </source>
</evidence>
<dbReference type="HOGENOM" id="CLU_072786_2_1_5"/>
<dbReference type="PROSITE" id="PS50043">
    <property type="entry name" value="HTH_LUXR_2"/>
    <property type="match status" value="1"/>
</dbReference>
<evidence type="ECO:0000256" key="1">
    <source>
        <dbReference type="ARBA" id="ARBA00023015"/>
    </source>
</evidence>
<accession>Q2CI49</accession>
<dbReference type="SUPFAM" id="SSF75516">
    <property type="entry name" value="Pheromone-binding domain of LuxR-like quorum-sensing transcription factors"/>
    <property type="match status" value="1"/>
</dbReference>
<dbReference type="EMBL" id="AAOT01000004">
    <property type="protein sequence ID" value="EAR52409.1"/>
    <property type="molecule type" value="Genomic_DNA"/>
</dbReference>
<evidence type="ECO:0000256" key="2">
    <source>
        <dbReference type="ARBA" id="ARBA00023125"/>
    </source>
</evidence>
<dbReference type="InterPro" id="IPR036388">
    <property type="entry name" value="WH-like_DNA-bd_sf"/>
</dbReference>
<dbReference type="SMART" id="SM00421">
    <property type="entry name" value="HTH_LUXR"/>
    <property type="match status" value="1"/>
</dbReference>
<keyword evidence="6" id="KW-1185">Reference proteome</keyword>
<dbReference type="InterPro" id="IPR016032">
    <property type="entry name" value="Sig_transdc_resp-reg_C-effctor"/>
</dbReference>
<dbReference type="eggNOG" id="COG2771">
    <property type="taxonomic scope" value="Bacteria"/>
</dbReference>
<dbReference type="GO" id="GO:0003677">
    <property type="term" value="F:DNA binding"/>
    <property type="evidence" value="ECO:0007669"/>
    <property type="project" value="UniProtKB-KW"/>
</dbReference>
<dbReference type="CDD" id="cd06170">
    <property type="entry name" value="LuxR_C_like"/>
    <property type="match status" value="1"/>
</dbReference>
<dbReference type="Proteomes" id="UP000003635">
    <property type="component" value="Unassembled WGS sequence"/>
</dbReference>
<sequence>MRDRLRVRHCVYHWLRAEGEEYRCGTYSKHWRRRYDRRCYRRIDPVVIDGFRRFDPVDWKELDWSGKAARAYRRDALDHGVGSQGFSIPLRGPNGQFALFSVTDTTSDAAWAEFTAARQPDLILVGHYLNRKALELAGPTLPAPSRSLSPREIEALTYLAQGYGRGRVADVLSISEHTLRAYIESARFKLGAANTTHAVARAAMEGLIVVGAAPAGPGTRGAAAAPPR</sequence>
<dbReference type="GO" id="GO:0006355">
    <property type="term" value="P:regulation of DNA-templated transcription"/>
    <property type="evidence" value="ECO:0007669"/>
    <property type="project" value="InterPro"/>
</dbReference>
<dbReference type="Pfam" id="PF03472">
    <property type="entry name" value="Autoind_bind"/>
    <property type="match status" value="1"/>
</dbReference>
<keyword evidence="3" id="KW-0804">Transcription</keyword>
<dbReference type="InterPro" id="IPR000792">
    <property type="entry name" value="Tscrpt_reg_LuxR_C"/>
</dbReference>
<dbReference type="InterPro" id="IPR005143">
    <property type="entry name" value="TF_LuxR_autoind-bd_dom"/>
</dbReference>
<dbReference type="AlphaFoldDB" id="Q2CI49"/>
<dbReference type="Gene3D" id="3.30.450.80">
    <property type="entry name" value="Transcription factor LuxR-like, autoinducer-binding domain"/>
    <property type="match status" value="1"/>
</dbReference>
<organism evidence="5 6">
    <name type="scientific">Oceanicola granulosus (strain ATCC BAA-861 / DSM 15982 / KCTC 12143 / HTCC2516)</name>
    <dbReference type="NCBI Taxonomy" id="314256"/>
    <lineage>
        <taxon>Bacteria</taxon>
        <taxon>Pseudomonadati</taxon>
        <taxon>Pseudomonadota</taxon>
        <taxon>Alphaproteobacteria</taxon>
        <taxon>Rhodobacterales</taxon>
        <taxon>Roseobacteraceae</taxon>
        <taxon>Oceanicola</taxon>
    </lineage>
</organism>
<gene>
    <name evidence="5" type="ORF">OG2516_08027</name>
</gene>
<reference evidence="5 6" key="1">
    <citation type="journal article" date="2010" name="J. Bacteriol.">
        <title>Genome sequences of Oceanicola granulosus HTCC2516(T) and Oceanicola batsensis HTCC2597(TDelta).</title>
        <authorList>
            <person name="Thrash J.C."/>
            <person name="Cho J.C."/>
            <person name="Vergin K.L."/>
            <person name="Giovannoni S.J."/>
        </authorList>
    </citation>
    <scope>NUCLEOTIDE SEQUENCE [LARGE SCALE GENOMIC DNA]</scope>
    <source>
        <strain evidence="6">ATCC BAA-861 / DSM 15982 / KCTC 12143 / HTCC2516</strain>
    </source>
</reference>
<dbReference type="Gene3D" id="1.10.10.10">
    <property type="entry name" value="Winged helix-like DNA-binding domain superfamily/Winged helix DNA-binding domain"/>
    <property type="match status" value="1"/>
</dbReference>
<evidence type="ECO:0000313" key="6">
    <source>
        <dbReference type="Proteomes" id="UP000003635"/>
    </source>
</evidence>
<evidence type="ECO:0000313" key="5">
    <source>
        <dbReference type="EMBL" id="EAR52409.1"/>
    </source>
</evidence>
<dbReference type="PANTHER" id="PTHR44688">
    <property type="entry name" value="DNA-BINDING TRANSCRIPTIONAL ACTIVATOR DEVR_DOSR"/>
    <property type="match status" value="1"/>
</dbReference>
<name>Q2CI49_OCEGH</name>
<dbReference type="STRING" id="314256.OG2516_08027"/>
<dbReference type="SUPFAM" id="SSF46894">
    <property type="entry name" value="C-terminal effector domain of the bipartite response regulators"/>
    <property type="match status" value="1"/>
</dbReference>
<dbReference type="InterPro" id="IPR036693">
    <property type="entry name" value="TF_LuxR_autoind-bd_dom_sf"/>
</dbReference>
<dbReference type="PRINTS" id="PR00038">
    <property type="entry name" value="HTHLUXR"/>
</dbReference>
<comment type="caution">
    <text evidence="5">The sequence shown here is derived from an EMBL/GenBank/DDBJ whole genome shotgun (WGS) entry which is preliminary data.</text>
</comment>
<keyword evidence="1" id="KW-0805">Transcription regulation</keyword>
<evidence type="ECO:0000259" key="4">
    <source>
        <dbReference type="PROSITE" id="PS50043"/>
    </source>
</evidence>
<feature type="domain" description="HTH luxR-type" evidence="4">
    <location>
        <begin position="141"/>
        <end position="206"/>
    </location>
</feature>
<dbReference type="PANTHER" id="PTHR44688:SF16">
    <property type="entry name" value="DNA-BINDING TRANSCRIPTIONAL ACTIVATOR DEVR_DOSR"/>
    <property type="match status" value="1"/>
</dbReference>